<dbReference type="Pfam" id="PF10543">
    <property type="entry name" value="ORF6N"/>
    <property type="match status" value="1"/>
</dbReference>
<evidence type="ECO:0000313" key="2">
    <source>
        <dbReference type="EMBL" id="RGR90193.1"/>
    </source>
</evidence>
<proteinExistence type="predicted"/>
<accession>A0A412G8H2</accession>
<sequence>MENLPQTIGIKEVEARVIELRGKKVILDRDVAELYGVETKRVNEAIRNNPEKFPERYCFYLKVSEKQYVVENFDRMENLKKSTVEPRAFTESGLYMLATILKSPRATQTTMAIIDSFTKLRELTRNIEAIHNEPDNAKQKGLIQRTGELLSDLLVDDTETTETESTIELNLMAVKFKHTVKRTKKNKANQE</sequence>
<dbReference type="InterPro" id="IPR018873">
    <property type="entry name" value="KilA-N_DNA-bd_domain"/>
</dbReference>
<keyword evidence="3" id="KW-1185">Reference proteome</keyword>
<evidence type="ECO:0000259" key="1">
    <source>
        <dbReference type="Pfam" id="PF10543"/>
    </source>
</evidence>
<evidence type="ECO:0000313" key="3">
    <source>
        <dbReference type="Proteomes" id="UP000285864"/>
    </source>
</evidence>
<reference evidence="2 3" key="1">
    <citation type="submission" date="2018-08" db="EMBL/GenBank/DDBJ databases">
        <title>A genome reference for cultivated species of the human gut microbiota.</title>
        <authorList>
            <person name="Zou Y."/>
            <person name="Xue W."/>
            <person name="Luo G."/>
        </authorList>
    </citation>
    <scope>NUCLEOTIDE SEQUENCE [LARGE SCALE GENOMIC DNA]</scope>
    <source>
        <strain evidence="2 3">AF24-2</strain>
    </source>
</reference>
<dbReference type="AlphaFoldDB" id="A0A412G8H2"/>
<dbReference type="Proteomes" id="UP000285864">
    <property type="component" value="Unassembled WGS sequence"/>
</dbReference>
<comment type="caution">
    <text evidence="2">The sequence shown here is derived from an EMBL/GenBank/DDBJ whole genome shotgun (WGS) entry which is preliminary data.</text>
</comment>
<feature type="domain" description="KilA-N DNA-binding" evidence="1">
    <location>
        <begin position="16"/>
        <end position="100"/>
    </location>
</feature>
<protein>
    <submittedName>
        <fullName evidence="2">ORF6N domain-containing protein</fullName>
    </submittedName>
</protein>
<organism evidence="2 3">
    <name type="scientific">Phocaeicola coprocola</name>
    <dbReference type="NCBI Taxonomy" id="310298"/>
    <lineage>
        <taxon>Bacteria</taxon>
        <taxon>Pseudomonadati</taxon>
        <taxon>Bacteroidota</taxon>
        <taxon>Bacteroidia</taxon>
        <taxon>Bacteroidales</taxon>
        <taxon>Bacteroidaceae</taxon>
        <taxon>Phocaeicola</taxon>
    </lineage>
</organism>
<name>A0A412G8H2_9BACT</name>
<gene>
    <name evidence="2" type="ORF">DWY20_13820</name>
</gene>
<dbReference type="RefSeq" id="WP_118485282.1">
    <property type="nucleotide sequence ID" value="NZ_QRUU01000096.1"/>
</dbReference>
<dbReference type="EMBL" id="QRUU01000096">
    <property type="protein sequence ID" value="RGR90193.1"/>
    <property type="molecule type" value="Genomic_DNA"/>
</dbReference>